<evidence type="ECO:0000256" key="8">
    <source>
        <dbReference type="ARBA" id="ARBA00023242"/>
    </source>
</evidence>
<feature type="compositionally biased region" description="Basic and acidic residues" evidence="10">
    <location>
        <begin position="1109"/>
        <end position="1140"/>
    </location>
</feature>
<dbReference type="GO" id="GO:0003677">
    <property type="term" value="F:DNA binding"/>
    <property type="evidence" value="ECO:0007669"/>
    <property type="project" value="UniProtKB-UniRule"/>
</dbReference>
<keyword evidence="7 9" id="KW-0234">DNA repair</keyword>
<dbReference type="SMART" id="SM00485">
    <property type="entry name" value="XPGN"/>
    <property type="match status" value="1"/>
</dbReference>
<dbReference type="SMART" id="SM00484">
    <property type="entry name" value="XPGI"/>
    <property type="match status" value="1"/>
</dbReference>
<keyword evidence="9" id="KW-0479">Metal-binding</keyword>
<dbReference type="SUPFAM" id="SSF88723">
    <property type="entry name" value="PIN domain-like"/>
    <property type="match status" value="1"/>
</dbReference>
<evidence type="ECO:0000256" key="6">
    <source>
        <dbReference type="ARBA" id="ARBA00023128"/>
    </source>
</evidence>
<evidence type="ECO:0000256" key="7">
    <source>
        <dbReference type="ARBA" id="ARBA00023204"/>
    </source>
</evidence>
<dbReference type="VEuPathDB" id="PlasmoDB:PKA1H_030025500"/>
<protein>
    <recommendedName>
        <fullName evidence="9">Exonuclease 1</fullName>
        <ecNumber evidence="9">3.1.-.-</ecNumber>
    </recommendedName>
</protein>
<evidence type="ECO:0000256" key="5">
    <source>
        <dbReference type="ARBA" id="ARBA00022801"/>
    </source>
</evidence>
<dbReference type="InterPro" id="IPR006086">
    <property type="entry name" value="XPG-I_dom"/>
</dbReference>
<keyword evidence="6" id="KW-0496">Mitochondrion</keyword>
<dbReference type="PANTHER" id="PTHR11081">
    <property type="entry name" value="FLAP ENDONUCLEASE FAMILY MEMBER"/>
    <property type="match status" value="1"/>
</dbReference>
<dbReference type="Pfam" id="PF00867">
    <property type="entry name" value="XPG_I"/>
    <property type="match status" value="1"/>
</dbReference>
<comment type="caution">
    <text evidence="13">The sequence shown here is derived from an EMBL/GenBank/DDBJ whole genome shotgun (WGS) entry which is preliminary data.</text>
</comment>
<feature type="region of interest" description="Disordered" evidence="10">
    <location>
        <begin position="787"/>
        <end position="828"/>
    </location>
</feature>
<dbReference type="PANTHER" id="PTHR11081:SF8">
    <property type="entry name" value="EXONUCLEASE 1"/>
    <property type="match status" value="1"/>
</dbReference>
<dbReference type="GO" id="GO:0005634">
    <property type="term" value="C:nucleus"/>
    <property type="evidence" value="ECO:0007669"/>
    <property type="project" value="UniProtKB-SubCell"/>
</dbReference>
<name>A0A1Y3DUT7_PLAKN</name>
<evidence type="ECO:0000256" key="2">
    <source>
        <dbReference type="ARBA" id="ARBA00022553"/>
    </source>
</evidence>
<feature type="region of interest" description="Disordered" evidence="10">
    <location>
        <begin position="236"/>
        <end position="268"/>
    </location>
</feature>
<proteinExistence type="inferred from homology"/>
<dbReference type="GO" id="GO:0046872">
    <property type="term" value="F:metal ion binding"/>
    <property type="evidence" value="ECO:0007669"/>
    <property type="project" value="UniProtKB-UniRule"/>
</dbReference>
<sequence>MGINNLLPFLKPIARSTHISKYKNEVVGVDIMCWIHRGLVSCAYDVIMDNYNDSYLSFIEKMLECIYEHNIKVIFVFDGEELPEKRAENVIRNERREKAKKEAQEIIKSVKDPRSDVTVRRKCTQALSVSKEIIRTVMNFCKTKNIDYIISPFEADAQLSYLCRMGYISCVISEDSDLLVYGCPRVLYKLKNTGECDEICLMPIDDLIDINLINKIRNPLSNSFNEFYITPMKEDREDAEQGDPSLEENNVPHCSECPPSAANQNPEKKEKSYDKMMKKYLDQFHWPKELDELKHFSIDMFLAMCILSGCDYTSDFHITGMGIKTAFSLTSKYKTIEQIFSFLISHQKWKRKIPPTLNTLEKMLNKYEEIKNAFFHHQVYDFILCEKISINQSFNSALEKNENKLLINKIREFSLIYDNNKRKGNCLNVYLEQLSDCVGAESSSLLPDGSGTLEGCTERSIGGEEKVDTAKEHHLEVMLKGNASTETPIERSPIPPKETEIKEQPDLDKQNNFENIFKNLTSECLEYLEISPDVFSNCDEGKNQPEERMEKPSLVSDYVGKYEEGSHVSNGWTNGWTNGWQNDNKNFVACHSGEKNPPNQTIKQEPPEGDTETLSPLYQRGTTQRANLWPPMECTKLSLFCDSPRSNGCTYGREYTNDDEEAEMVRDPNNSIDTIEPNEPLSCTPRNNLPGGKEKTKLDKRKGNHIDSLNLKKMKRCADAPAQPDGKTCRNLLDEKESDCSKEPGQNHHGDVLENVRLTSQSGDNSQGATLLKGAIAHGIDISIQKDETEWEPQKRENEEVEKEEGKEEAAKEGEVTNPTGGKNRKKSAKVMYQNMKRNFLLFRAFGEDTGKQMGIPSTELKSNSTQEKMECAHMKEIQGMCKTEAADEERGRFVEREIWDPKDKMASVAHGKLFSKPTAEENNRVKDEINETNFKSERTEYPSDVSFTIRSKHSDVNENNKNQLRITNFFKKSEREIPNMDGNKGGNNNAFPLRPSTNNSLTLNGKCSLSMNNSEPANKEQWQMKSPNELGIYERRLDGKITQYNNRSPLRSNIEKEDLPLSYVEQEIHDQDTHDEYVFLKNLYNRGLIKDSNRKESQMWTVEGGHTWDDRFSKGDTADRDKVFHSNHRNDHHSDRHDWPPLGDAPHTERPAEKKQKQKEINLEYILQNLNYNYHPRSHKINTFDYFKEKENVPPPNPYVDNNL</sequence>
<dbReference type="InterPro" id="IPR036279">
    <property type="entry name" value="5-3_exonuclease_C_sf"/>
</dbReference>
<dbReference type="PRINTS" id="PR00853">
    <property type="entry name" value="XPGRADSUPER"/>
</dbReference>
<keyword evidence="5 9" id="KW-0378">Hydrolase</keyword>
<evidence type="ECO:0000259" key="12">
    <source>
        <dbReference type="SMART" id="SM00485"/>
    </source>
</evidence>
<dbReference type="Gene3D" id="1.10.150.20">
    <property type="entry name" value="5' to 3' exonuclease, C-terminal subdomain"/>
    <property type="match status" value="1"/>
</dbReference>
<dbReference type="GO" id="GO:0006281">
    <property type="term" value="P:DNA repair"/>
    <property type="evidence" value="ECO:0007669"/>
    <property type="project" value="UniProtKB-UniRule"/>
</dbReference>
<evidence type="ECO:0000256" key="4">
    <source>
        <dbReference type="ARBA" id="ARBA00022763"/>
    </source>
</evidence>
<dbReference type="GO" id="GO:0017108">
    <property type="term" value="F:5'-flap endonuclease activity"/>
    <property type="evidence" value="ECO:0007669"/>
    <property type="project" value="TreeGrafter"/>
</dbReference>
<evidence type="ECO:0000313" key="14">
    <source>
        <dbReference type="Proteomes" id="UP000195012"/>
    </source>
</evidence>
<dbReference type="AlphaFoldDB" id="A0A1Y3DUT7"/>
<dbReference type="CDD" id="cd09901">
    <property type="entry name" value="H3TH_FEN1-like"/>
    <property type="match status" value="1"/>
</dbReference>
<comment type="function">
    <text evidence="9">5'-&gt;3' double-stranded DNA exonuclease which may also possess a cryptic 3'-&gt;5' double-stranded DNA exonuclease activity. Functions in DNA mismatch repair.</text>
</comment>
<dbReference type="Pfam" id="PF00752">
    <property type="entry name" value="XPG_N"/>
    <property type="match status" value="1"/>
</dbReference>
<dbReference type="OMA" id="HHQVYDF"/>
<dbReference type="Gene3D" id="3.40.50.1010">
    <property type="entry name" value="5'-nuclease"/>
    <property type="match status" value="1"/>
</dbReference>
<keyword evidence="8 9" id="KW-0539">Nucleus</keyword>
<feature type="domain" description="XPG-I" evidence="11">
    <location>
        <begin position="142"/>
        <end position="212"/>
    </location>
</feature>
<dbReference type="InterPro" id="IPR044752">
    <property type="entry name" value="PIN-like_EXO1"/>
</dbReference>
<keyword evidence="9" id="KW-0460">Magnesium</keyword>
<evidence type="ECO:0000259" key="11">
    <source>
        <dbReference type="SMART" id="SM00484"/>
    </source>
</evidence>
<reference evidence="13 14" key="1">
    <citation type="submission" date="2017-05" db="EMBL/GenBank/DDBJ databases">
        <title>PacBio assembly of a Plasmodium knowlesi genome sequence with Hi-C correction and manual annotation of the SICAvar gene family.</title>
        <authorList>
            <person name="Lapp S.A."/>
            <person name="Geraldo J.A."/>
            <person name="Chien J.-T."/>
            <person name="Ay F."/>
            <person name="Pakala S.B."/>
            <person name="Batugedara G."/>
            <person name="Humphrey J.C."/>
            <person name="Debarry J.D."/>
            <person name="Le Roch K.G."/>
            <person name="Galinski M.R."/>
            <person name="Kissinger J.C."/>
        </authorList>
    </citation>
    <scope>NUCLEOTIDE SEQUENCE [LARGE SCALE GENOMIC DNA]</scope>
    <source>
        <strain evidence="14">Malayan Strain Pk1 (A+)</strain>
    </source>
</reference>
<keyword evidence="9 13" id="KW-0269">Exonuclease</keyword>
<feature type="compositionally biased region" description="Basic and acidic residues" evidence="10">
    <location>
        <begin position="787"/>
        <end position="815"/>
    </location>
</feature>
<dbReference type="InterPro" id="IPR029060">
    <property type="entry name" value="PIN-like_dom_sf"/>
</dbReference>
<dbReference type="OrthoDB" id="26491at2759"/>
<evidence type="ECO:0000256" key="1">
    <source>
        <dbReference type="ARBA" id="ARBA00004123"/>
    </source>
</evidence>
<dbReference type="InterPro" id="IPR006085">
    <property type="entry name" value="XPG_DNA_repair_N"/>
</dbReference>
<keyword evidence="4 9" id="KW-0227">DNA damage</keyword>
<dbReference type="GO" id="GO:0035312">
    <property type="term" value="F:5'-3' DNA exonuclease activity"/>
    <property type="evidence" value="ECO:0007669"/>
    <property type="project" value="UniProtKB-UniRule"/>
</dbReference>
<dbReference type="VEuPathDB" id="PlasmoDB:PKNOH_S02312800"/>
<dbReference type="InterPro" id="IPR006084">
    <property type="entry name" value="XPG/Rad2"/>
</dbReference>
<dbReference type="Proteomes" id="UP000195012">
    <property type="component" value="Unassembled WGS sequence"/>
</dbReference>
<feature type="compositionally biased region" description="Basic and acidic residues" evidence="10">
    <location>
        <begin position="1147"/>
        <end position="1159"/>
    </location>
</feature>
<evidence type="ECO:0000256" key="3">
    <source>
        <dbReference type="ARBA" id="ARBA00022722"/>
    </source>
</evidence>
<dbReference type="CDD" id="cd09857">
    <property type="entry name" value="PIN_EXO1"/>
    <property type="match status" value="1"/>
</dbReference>
<dbReference type="VEuPathDB" id="PlasmoDB:PKNH_0320400"/>
<feature type="region of interest" description="Disordered" evidence="10">
    <location>
        <begin position="671"/>
        <end position="700"/>
    </location>
</feature>
<gene>
    <name evidence="13" type="ORF">PKNOH_S02312800</name>
</gene>
<evidence type="ECO:0000256" key="10">
    <source>
        <dbReference type="SAM" id="MobiDB-lite"/>
    </source>
</evidence>
<dbReference type="eggNOG" id="KOG2518">
    <property type="taxonomic scope" value="Eukaryota"/>
</dbReference>
<accession>A0A1Y3DUT7</accession>
<dbReference type="EMBL" id="NETL01000016">
    <property type="protein sequence ID" value="OTN68473.1"/>
    <property type="molecule type" value="Genomic_DNA"/>
</dbReference>
<feature type="region of interest" description="Disordered" evidence="10">
    <location>
        <begin position="1109"/>
        <end position="1159"/>
    </location>
</feature>
<organism evidence="13 14">
    <name type="scientific">Plasmodium knowlesi</name>
    <dbReference type="NCBI Taxonomy" id="5850"/>
    <lineage>
        <taxon>Eukaryota</taxon>
        <taxon>Sar</taxon>
        <taxon>Alveolata</taxon>
        <taxon>Apicomplexa</taxon>
        <taxon>Aconoidasida</taxon>
        <taxon>Haemosporida</taxon>
        <taxon>Plasmodiidae</taxon>
        <taxon>Plasmodium</taxon>
        <taxon>Plasmodium (Plasmodium)</taxon>
    </lineage>
</organism>
<dbReference type="EC" id="3.1.-.-" evidence="9"/>
<keyword evidence="3 9" id="KW-0540">Nuclease</keyword>
<evidence type="ECO:0000313" key="13">
    <source>
        <dbReference type="EMBL" id="OTN68473.1"/>
    </source>
</evidence>
<keyword evidence="9" id="KW-0238">DNA-binding</keyword>
<dbReference type="FunFam" id="3.40.50.1010:FF:000002">
    <property type="entry name" value="Exonuclease 1, putative"/>
    <property type="match status" value="1"/>
</dbReference>
<keyword evidence="9" id="KW-0267">Excision nuclease</keyword>
<keyword evidence="9" id="KW-0228">DNA excision</keyword>
<comment type="similarity">
    <text evidence="9">Belongs to the XPG/RAD2 endonuclease family. EXO1 subfamily.</text>
</comment>
<dbReference type="SUPFAM" id="SSF47807">
    <property type="entry name" value="5' to 3' exonuclease, C-terminal subdomain"/>
    <property type="match status" value="1"/>
</dbReference>
<evidence type="ECO:0000256" key="9">
    <source>
        <dbReference type="RuleBase" id="RU910737"/>
    </source>
</evidence>
<feature type="domain" description="XPG N-terminal" evidence="12">
    <location>
        <begin position="1"/>
        <end position="99"/>
    </location>
</feature>
<comment type="cofactor">
    <cofactor evidence="9">
        <name>Mg(2+)</name>
        <dbReference type="ChEBI" id="CHEBI:18420"/>
    </cofactor>
    <text evidence="9">Binds 2 magnesium ions per subunit. They probably participate in the reaction catalyzed by the enzyme. May bind an additional third magnesium ion after substrate binding.</text>
</comment>
<comment type="subcellular location">
    <subcellularLocation>
        <location evidence="1 9">Nucleus</location>
    </subcellularLocation>
</comment>
<keyword evidence="2" id="KW-0597">Phosphoprotein</keyword>